<evidence type="ECO:0000256" key="5">
    <source>
        <dbReference type="ARBA" id="ARBA00023136"/>
    </source>
</evidence>
<feature type="region of interest" description="Disordered" evidence="6">
    <location>
        <begin position="314"/>
        <end position="333"/>
    </location>
</feature>
<dbReference type="PANTHER" id="PTHR46273">
    <property type="entry name" value="MYOSUPPRESSIN RECEPTOR 1, ISOFORM B-RELATED"/>
    <property type="match status" value="1"/>
</dbReference>
<keyword evidence="5 7" id="KW-0472">Membrane</keyword>
<feature type="transmembrane region" description="Helical" evidence="7">
    <location>
        <begin position="339"/>
        <end position="364"/>
    </location>
</feature>
<feature type="transmembrane region" description="Helical" evidence="7">
    <location>
        <begin position="376"/>
        <end position="396"/>
    </location>
</feature>
<evidence type="ECO:0000256" key="2">
    <source>
        <dbReference type="ARBA" id="ARBA00010663"/>
    </source>
</evidence>
<dbReference type="Gene3D" id="1.20.1070.10">
    <property type="entry name" value="Rhodopsin 7-helix transmembrane proteins"/>
    <property type="match status" value="1"/>
</dbReference>
<protein>
    <recommendedName>
        <fullName evidence="8">G-protein coupled receptors family 1 profile domain-containing protein</fullName>
    </recommendedName>
</protein>
<dbReference type="AlphaFoldDB" id="A0AAD9RPA8"/>
<proteinExistence type="inferred from homology"/>
<feature type="transmembrane region" description="Helical" evidence="7">
    <location>
        <begin position="212"/>
        <end position="232"/>
    </location>
</feature>
<dbReference type="InterPro" id="IPR017452">
    <property type="entry name" value="GPCR_Rhodpsn_7TM"/>
</dbReference>
<organism evidence="9 10">
    <name type="scientific">Odynerus spinipes</name>
    <dbReference type="NCBI Taxonomy" id="1348599"/>
    <lineage>
        <taxon>Eukaryota</taxon>
        <taxon>Metazoa</taxon>
        <taxon>Ecdysozoa</taxon>
        <taxon>Arthropoda</taxon>
        <taxon>Hexapoda</taxon>
        <taxon>Insecta</taxon>
        <taxon>Pterygota</taxon>
        <taxon>Neoptera</taxon>
        <taxon>Endopterygota</taxon>
        <taxon>Hymenoptera</taxon>
        <taxon>Apocrita</taxon>
        <taxon>Aculeata</taxon>
        <taxon>Vespoidea</taxon>
        <taxon>Vespidae</taxon>
        <taxon>Eumeninae</taxon>
        <taxon>Odynerus</taxon>
    </lineage>
</organism>
<keyword evidence="3 7" id="KW-0812">Transmembrane</keyword>
<keyword evidence="10" id="KW-1185">Reference proteome</keyword>
<comment type="caution">
    <text evidence="9">The sequence shown here is derived from an EMBL/GenBank/DDBJ whole genome shotgun (WGS) entry which is preliminary data.</text>
</comment>
<dbReference type="GO" id="GO:0008528">
    <property type="term" value="F:G protein-coupled peptide receptor activity"/>
    <property type="evidence" value="ECO:0007669"/>
    <property type="project" value="InterPro"/>
</dbReference>
<evidence type="ECO:0000256" key="1">
    <source>
        <dbReference type="ARBA" id="ARBA00004370"/>
    </source>
</evidence>
<keyword evidence="4 7" id="KW-1133">Transmembrane helix</keyword>
<dbReference type="SUPFAM" id="SSF81321">
    <property type="entry name" value="Family A G protein-coupled receptor-like"/>
    <property type="match status" value="1"/>
</dbReference>
<evidence type="ECO:0000259" key="8">
    <source>
        <dbReference type="PROSITE" id="PS50262"/>
    </source>
</evidence>
<dbReference type="InterPro" id="IPR019427">
    <property type="entry name" value="7TM_GPCR_serpentine_rcpt_Srw"/>
</dbReference>
<sequence>MLRHMDSEDLHYKLHLNASLLHLKLLLRSVSSMYRLENYTDIFRRLNITDEDIDYIKNFSLAFETPTTFQRAPCYCNDTVRNFATIYKTYHGYVALMVCIFGTFANMLNIVVLTHKDMMITPINKILTALAFADMLVMLEYIPFAVYIYFVLPERQIFPYGWAVFVLFHMHFTQVFHTISIALTLTLAVWRYIAIRFPRYSHAWCTPVRCKIALRSCVLAPLIACAPSYFVFGIKKKIVYENGTTEVLYHVDADYSRDKGFIYQLNFWVLGVVVKLLPCVILTVISCWLIRTLCRTKDRKQALKNYNQPMTKSTSIGNGTVIPRRPSKSEKRADRTTRMLVAVLFLFLVTEIPQGVLGLLSGILGDCFFRNCYHNFGEVMDILALLNGAINFILYCSMSRQFRTTFGQLFKPRIMKKWQPATQQTDVQSTYV</sequence>
<dbReference type="Pfam" id="PF10324">
    <property type="entry name" value="7TM_GPCR_Srw"/>
    <property type="match status" value="1"/>
</dbReference>
<evidence type="ECO:0000256" key="7">
    <source>
        <dbReference type="SAM" id="Phobius"/>
    </source>
</evidence>
<feature type="transmembrane region" description="Helical" evidence="7">
    <location>
        <begin position="162"/>
        <end position="192"/>
    </location>
</feature>
<evidence type="ECO:0000256" key="3">
    <source>
        <dbReference type="ARBA" id="ARBA00022692"/>
    </source>
</evidence>
<dbReference type="Proteomes" id="UP001258017">
    <property type="component" value="Unassembled WGS sequence"/>
</dbReference>
<evidence type="ECO:0000256" key="6">
    <source>
        <dbReference type="SAM" id="MobiDB-lite"/>
    </source>
</evidence>
<comment type="similarity">
    <text evidence="2">Belongs to the G-protein coupled receptor 1 family.</text>
</comment>
<feature type="domain" description="G-protein coupled receptors family 1 profile" evidence="8">
    <location>
        <begin position="105"/>
        <end position="395"/>
    </location>
</feature>
<dbReference type="PANTHER" id="PTHR46273:SF4">
    <property type="entry name" value="AT19640P"/>
    <property type="match status" value="1"/>
</dbReference>
<reference evidence="9" key="1">
    <citation type="submission" date="2021-08" db="EMBL/GenBank/DDBJ databases">
        <authorList>
            <person name="Misof B."/>
            <person name="Oliver O."/>
            <person name="Podsiadlowski L."/>
            <person name="Donath A."/>
            <person name="Peters R."/>
            <person name="Mayer C."/>
            <person name="Rust J."/>
            <person name="Gunkel S."/>
            <person name="Lesny P."/>
            <person name="Martin S."/>
            <person name="Oeyen J.P."/>
            <person name="Petersen M."/>
            <person name="Panagiotis P."/>
            <person name="Wilbrandt J."/>
            <person name="Tanja T."/>
        </authorList>
    </citation>
    <scope>NUCLEOTIDE SEQUENCE</scope>
    <source>
        <strain evidence="9">GBR_01_08_01A</strain>
        <tissue evidence="9">Thorax + abdomen</tissue>
    </source>
</reference>
<accession>A0AAD9RPA8</accession>
<feature type="transmembrane region" description="Helical" evidence="7">
    <location>
        <begin position="90"/>
        <end position="114"/>
    </location>
</feature>
<dbReference type="PRINTS" id="PR00237">
    <property type="entry name" value="GPCRRHODOPSN"/>
</dbReference>
<name>A0AAD9RPA8_9HYME</name>
<dbReference type="PROSITE" id="PS50262">
    <property type="entry name" value="G_PROTEIN_RECEP_F1_2"/>
    <property type="match status" value="1"/>
</dbReference>
<reference evidence="9" key="2">
    <citation type="journal article" date="2023" name="Commun. Biol.">
        <title>Intrasexual cuticular hydrocarbon dimorphism in a wasp sheds light on hydrocarbon biosynthesis genes in Hymenoptera.</title>
        <authorList>
            <person name="Moris V.C."/>
            <person name="Podsiadlowski L."/>
            <person name="Martin S."/>
            <person name="Oeyen J.P."/>
            <person name="Donath A."/>
            <person name="Petersen M."/>
            <person name="Wilbrandt J."/>
            <person name="Misof B."/>
            <person name="Liedtke D."/>
            <person name="Thamm M."/>
            <person name="Scheiner R."/>
            <person name="Schmitt T."/>
            <person name="Niehuis O."/>
        </authorList>
    </citation>
    <scope>NUCLEOTIDE SEQUENCE</scope>
    <source>
        <strain evidence="9">GBR_01_08_01A</strain>
    </source>
</reference>
<evidence type="ECO:0000313" key="10">
    <source>
        <dbReference type="Proteomes" id="UP001258017"/>
    </source>
</evidence>
<dbReference type="GO" id="GO:0005886">
    <property type="term" value="C:plasma membrane"/>
    <property type="evidence" value="ECO:0007669"/>
    <property type="project" value="TreeGrafter"/>
</dbReference>
<feature type="transmembrane region" description="Helical" evidence="7">
    <location>
        <begin position="126"/>
        <end position="150"/>
    </location>
</feature>
<dbReference type="EMBL" id="JAIFRP010000030">
    <property type="protein sequence ID" value="KAK2583470.1"/>
    <property type="molecule type" value="Genomic_DNA"/>
</dbReference>
<dbReference type="InterPro" id="IPR000276">
    <property type="entry name" value="GPCR_Rhodpsn"/>
</dbReference>
<feature type="transmembrane region" description="Helical" evidence="7">
    <location>
        <begin position="267"/>
        <end position="290"/>
    </location>
</feature>
<dbReference type="InterPro" id="IPR053219">
    <property type="entry name" value="GPCR_Dmsr-1"/>
</dbReference>
<comment type="subcellular location">
    <subcellularLocation>
        <location evidence="1">Membrane</location>
    </subcellularLocation>
</comment>
<dbReference type="CDD" id="cd14978">
    <property type="entry name" value="7tmA_FMRFamide_R-like"/>
    <property type="match status" value="1"/>
</dbReference>
<evidence type="ECO:0000256" key="4">
    <source>
        <dbReference type="ARBA" id="ARBA00022989"/>
    </source>
</evidence>
<gene>
    <name evidence="9" type="ORF">KPH14_009439</name>
</gene>
<evidence type="ECO:0000313" key="9">
    <source>
        <dbReference type="EMBL" id="KAK2583470.1"/>
    </source>
</evidence>